<dbReference type="InParanoid" id="Q8TU95"/>
<accession>Q8TU95</accession>
<evidence type="ECO:0000313" key="7">
    <source>
        <dbReference type="Proteomes" id="UP000002487"/>
    </source>
</evidence>
<dbReference type="SUPFAM" id="SSF48498">
    <property type="entry name" value="Tetracyclin repressor-like, C-terminal domain"/>
    <property type="match status" value="1"/>
</dbReference>
<dbReference type="PRINTS" id="PR00455">
    <property type="entry name" value="HTHTETR"/>
</dbReference>
<reference evidence="6 7" key="1">
    <citation type="journal article" date="2002" name="Genome Res.">
        <title>The genome of Methanosarcina acetivorans reveals extensive metabolic and physiological diversity.</title>
        <authorList>
            <person name="Galagan J.E."/>
            <person name="Nusbaum C."/>
            <person name="Roy A."/>
            <person name="Endrizzi M.G."/>
            <person name="Macdonald P."/>
            <person name="FitzHugh W."/>
            <person name="Calvo S."/>
            <person name="Engels R."/>
            <person name="Smirnov S."/>
            <person name="Atnoor D."/>
            <person name="Brown A."/>
            <person name="Allen N."/>
            <person name="Naylor J."/>
            <person name="Stange-Thomann N."/>
            <person name="DeArellano K."/>
            <person name="Johnson R."/>
            <person name="Linton L."/>
            <person name="McEwan P."/>
            <person name="McKernan K."/>
            <person name="Talamas J."/>
            <person name="Tirrell A."/>
            <person name="Ye W."/>
            <person name="Zimmer A."/>
            <person name="Barber R.D."/>
            <person name="Cann I."/>
            <person name="Graham D.E."/>
            <person name="Grahame D.A."/>
            <person name="Guss A."/>
            <person name="Hedderich R."/>
            <person name="Ingram-Smith C."/>
            <person name="Kuettner C.H."/>
            <person name="Krzycki J.A."/>
            <person name="Leigh J.A."/>
            <person name="Li W."/>
            <person name="Liu J."/>
            <person name="Mukhopadhyay B."/>
            <person name="Reeve J.N."/>
            <person name="Smith K."/>
            <person name="Springer T.A."/>
            <person name="Umayam L.A."/>
            <person name="White O."/>
            <person name="White R.H."/>
            <person name="de Macario E.C."/>
            <person name="Ferry J.G."/>
            <person name="Jarrell K.F."/>
            <person name="Jing H."/>
            <person name="Macario A.J.L."/>
            <person name="Paulsen I."/>
            <person name="Pritchett M."/>
            <person name="Sowers K.R."/>
            <person name="Swanson R.V."/>
            <person name="Zinder S.H."/>
            <person name="Lander E."/>
            <person name="Metcalf W.W."/>
            <person name="Birren B."/>
        </authorList>
    </citation>
    <scope>NUCLEOTIDE SEQUENCE [LARGE SCALE GENOMIC DNA]</scope>
    <source>
        <strain evidence="7">ATCC 35395 / DSM 2834 / JCM 12185 / C2A</strain>
    </source>
</reference>
<evidence type="ECO:0000256" key="4">
    <source>
        <dbReference type="PROSITE-ProRule" id="PRU00335"/>
    </source>
</evidence>
<name>Q8TU95_METAC</name>
<dbReference type="EMBL" id="AE010299">
    <property type="protein sequence ID" value="AAM03631.1"/>
    <property type="molecule type" value="Genomic_DNA"/>
</dbReference>
<dbReference type="InterPro" id="IPR054156">
    <property type="entry name" value="YxaF_TetR_C"/>
</dbReference>
<keyword evidence="1" id="KW-0805">Transcription regulation</keyword>
<dbReference type="EnsemblBacteria" id="AAM03631">
    <property type="protein sequence ID" value="AAM03631"/>
    <property type="gene ID" value="MA_0178"/>
</dbReference>
<proteinExistence type="predicted"/>
<keyword evidence="3" id="KW-0804">Transcription</keyword>
<dbReference type="InterPro" id="IPR001647">
    <property type="entry name" value="HTH_TetR"/>
</dbReference>
<dbReference type="Gene3D" id="1.10.357.10">
    <property type="entry name" value="Tetracycline Repressor, domain 2"/>
    <property type="match status" value="1"/>
</dbReference>
<dbReference type="KEGG" id="mac:MA_0178"/>
<protein>
    <submittedName>
        <fullName evidence="6">Transcriptional regulator, TetR family</fullName>
    </submittedName>
</protein>
<dbReference type="SUPFAM" id="SSF46689">
    <property type="entry name" value="Homeodomain-like"/>
    <property type="match status" value="1"/>
</dbReference>
<dbReference type="Proteomes" id="UP000002487">
    <property type="component" value="Chromosome"/>
</dbReference>
<keyword evidence="7" id="KW-1185">Reference proteome</keyword>
<dbReference type="PANTHER" id="PTHR47506:SF3">
    <property type="entry name" value="HTH-TYPE TRANSCRIPTIONAL REGULATOR LMRA"/>
    <property type="match status" value="1"/>
</dbReference>
<dbReference type="InterPro" id="IPR009057">
    <property type="entry name" value="Homeodomain-like_sf"/>
</dbReference>
<dbReference type="GO" id="GO:0003677">
    <property type="term" value="F:DNA binding"/>
    <property type="evidence" value="ECO:0007669"/>
    <property type="project" value="UniProtKB-UniRule"/>
</dbReference>
<evidence type="ECO:0000256" key="1">
    <source>
        <dbReference type="ARBA" id="ARBA00023015"/>
    </source>
</evidence>
<dbReference type="Pfam" id="PF00440">
    <property type="entry name" value="TetR_N"/>
    <property type="match status" value="1"/>
</dbReference>
<evidence type="ECO:0000256" key="3">
    <source>
        <dbReference type="ARBA" id="ARBA00023163"/>
    </source>
</evidence>
<dbReference type="PROSITE" id="PS50977">
    <property type="entry name" value="HTH_TETR_2"/>
    <property type="match status" value="1"/>
</dbReference>
<dbReference type="HOGENOM" id="CLU_069356_28_1_2"/>
<evidence type="ECO:0000256" key="2">
    <source>
        <dbReference type="ARBA" id="ARBA00023125"/>
    </source>
</evidence>
<evidence type="ECO:0000259" key="5">
    <source>
        <dbReference type="PROSITE" id="PS50977"/>
    </source>
</evidence>
<organism evidence="6 7">
    <name type="scientific">Methanosarcina acetivorans (strain ATCC 35395 / DSM 2834 / JCM 12185 / C2A)</name>
    <dbReference type="NCBI Taxonomy" id="188937"/>
    <lineage>
        <taxon>Archaea</taxon>
        <taxon>Methanobacteriati</taxon>
        <taxon>Methanobacteriota</taxon>
        <taxon>Stenosarchaea group</taxon>
        <taxon>Methanomicrobia</taxon>
        <taxon>Methanosarcinales</taxon>
        <taxon>Methanosarcinaceae</taxon>
        <taxon>Methanosarcina</taxon>
    </lineage>
</organism>
<dbReference type="InterPro" id="IPR036271">
    <property type="entry name" value="Tet_transcr_reg_TetR-rel_C_sf"/>
</dbReference>
<gene>
    <name evidence="6" type="ordered locus">MA_0178</name>
</gene>
<feature type="domain" description="HTH tetR-type" evidence="5">
    <location>
        <begin position="29"/>
        <end position="89"/>
    </location>
</feature>
<dbReference type="PANTHER" id="PTHR47506">
    <property type="entry name" value="TRANSCRIPTIONAL REGULATORY PROTEIN"/>
    <property type="match status" value="1"/>
</dbReference>
<dbReference type="STRING" id="188937.MA_0178"/>
<sequence length="214" mass="24259">MFEINEKVFLTYVFQLPCLLSKNFVESKMNTREKILTTAAFLFQKKGYHATGLNEIIKESATPKGSLYYYFPNGKEELAEATIKLMGDKIQHNIEEELAKNNDPVQAIEELILDLARKFNEKDQENCFSIGLLALETVSISESLRKACIEVYDLWTDTYYQKLVSSGFSSEKSAELSLILQLTIEGAITISLIRNDNTMLIAAAEKIPILLKNK</sequence>
<dbReference type="Pfam" id="PF21993">
    <property type="entry name" value="TetR_C_13_2"/>
    <property type="match status" value="1"/>
</dbReference>
<evidence type="ECO:0000313" key="6">
    <source>
        <dbReference type="EMBL" id="AAM03631.1"/>
    </source>
</evidence>
<dbReference type="PhylomeDB" id="Q8TU95"/>
<keyword evidence="2 4" id="KW-0238">DNA-binding</keyword>
<feature type="DNA-binding region" description="H-T-H motif" evidence="4">
    <location>
        <begin position="52"/>
        <end position="71"/>
    </location>
</feature>
<dbReference type="AlphaFoldDB" id="Q8TU95"/>